<comment type="caution">
    <text evidence="2">The sequence shown here is derived from an EMBL/GenBank/DDBJ whole genome shotgun (WGS) entry which is preliminary data.</text>
</comment>
<dbReference type="EMBL" id="JBAWSY010000009">
    <property type="protein sequence ID" value="MEI4770505.1"/>
    <property type="molecule type" value="Genomic_DNA"/>
</dbReference>
<accession>A0ABU8F676</accession>
<gene>
    <name evidence="2" type="ORF">WAX74_12745</name>
</gene>
<sequence>MPTISKIRFANVIYEQGLKRYHDEIFQFDTQNGAILLENGGGKTVFIQAAMQAIIPQATVSHRQIKETFYLEEGPAHIAIEWLLNERPRQYLVTAVTLYTKNNKVESLRYVYEYSERDKHSIVEIPFTKREAGVKYPASKDEMHNYFQQMVQQTPMRAKLFPQSIKAFTDYLETQYFIIREEWENMIVMNSAEGGIEKVFEECKGTQELFDRLLIPSVENADKYFNPLSITDQFEKQRSNLKKYKEFNEKKTEYKAMQEQLDSYVVSFRTYNEAITSYEDERQQTAVYYQYLQQKKENIQKDVQGIEERLFELSEIEKQLIKRQAAVTIYEEQEKQQHVHSELNHFQELVDEISSKLEIALHEKHSLEYAIDLAKMKQANETVEQARNQLQLENDKQDIADIQNELELVKGQWLYLLLNQKEELEKGLQEKNHHIGRNDEETKQIEQELQAMRQKEQEARNRQTINETLIKELTNQLDKLKLELVANENEQVEVLIKEWESRSMQLETTIRRHEELIKTLQQQFMQQDAHEKQLRNEKEELHVQSKILKGKVEDQQAQELQIKEILRTILNQISPATSVYDRASSYMNQLQDKQTQLKKERAEKFVLERRARRYLDDYLGQQQFFAEPYLVEKMQEWSQFSFIQTGVEYLQALGKEHEAETSAYPFWAITLITTATEKQPLIDKVHVVAERITTPIIILAREEARLLVEGEPFDESWIAPMFWRAHTNKESFSQWKSTSLEEAKRIENEREEIESKLAAVEQVERHLQAFLQKFPYEEYKQLTENYESVTKAYNKAIYDHKTLEQKIDDSQKRIEQTKGLQNRDSDELNNLQQFQIPKAHSYMEIGRKLKPLQTQLTLDLKEVDRLHKKVEQLRMREQDLKQQWLDVKDEEQRLQFELETKVLQHGIYIEKDRLTAKVTTKSEHALKLEHNYLKDALKQISTTIQHLNERIETNERLYRDYKFALSRKLAENPQLDVNAILPFNAEEKVTQLQVETKRLKSELTEPQHQVNEKQKQLQKLLATIEVLMLQYGEELPIRTLPNEELQQLLQLELENYEKQLTFTNAEHKRKTKQTKSFQIVEETLRDQYFVHQLNKIIKPLHNLSSEQQTAFDYDYKKELEQLFSSLTVRQKAMVNQQQKINRDKQKFRDFCAKLQDKKLSKVTIDGIENRHTYAEITSHQQLIHQTIQQAIHIADTSIQEFDKDQQQIIQYAVQQLARVRHNLLEIPKKTRIRIEDETKYIYQFMIPEWEEQEAKEAVRQYIDWILTTLEQDKYRDEFGNEDVATIRKFLEKHLQTVPLLRQVLGNKKMQVKCRKVESERQISSNFYSWEQSNKWSGGESWSKNMALYLGILKYIAEKAGGPSNTKRDRTLILDNPFGKASSDHVLSPVFYIAEQLGFQMIALTAHAEGKFIADYFPVVYSCRLRFAKNDAHQIIQKEQHINKAFFADQQPEALHYVGEKKQLSLFEK</sequence>
<feature type="coiled-coil region" evidence="1">
    <location>
        <begin position="736"/>
        <end position="766"/>
    </location>
</feature>
<organism evidence="2 3">
    <name type="scientific">Psychrobacillus mangrovi</name>
    <dbReference type="NCBI Taxonomy" id="3117745"/>
    <lineage>
        <taxon>Bacteria</taxon>
        <taxon>Bacillati</taxon>
        <taxon>Bacillota</taxon>
        <taxon>Bacilli</taxon>
        <taxon>Bacillales</taxon>
        <taxon>Bacillaceae</taxon>
        <taxon>Psychrobacillus</taxon>
    </lineage>
</organism>
<feature type="coiled-coil region" evidence="1">
    <location>
        <begin position="1010"/>
        <end position="1073"/>
    </location>
</feature>
<dbReference type="Proteomes" id="UP001364890">
    <property type="component" value="Unassembled WGS sequence"/>
</dbReference>
<feature type="coiled-coil region" evidence="1">
    <location>
        <begin position="580"/>
        <end position="610"/>
    </location>
</feature>
<feature type="coiled-coil region" evidence="1">
    <location>
        <begin position="369"/>
        <end position="540"/>
    </location>
</feature>
<reference evidence="2 3" key="1">
    <citation type="submission" date="2024-01" db="EMBL/GenBank/DDBJ databases">
        <title>Seven novel Bacillus-like species.</title>
        <authorList>
            <person name="Liu G."/>
        </authorList>
    </citation>
    <scope>NUCLEOTIDE SEQUENCE [LARGE SCALE GENOMIC DNA]</scope>
    <source>
        <strain evidence="2 3">FJAT-51614</strain>
    </source>
</reference>
<keyword evidence="1" id="KW-0175">Coiled coil</keyword>
<evidence type="ECO:0000313" key="3">
    <source>
        <dbReference type="Proteomes" id="UP001364890"/>
    </source>
</evidence>
<name>A0ABU8F676_9BACI</name>
<evidence type="ECO:0000313" key="2">
    <source>
        <dbReference type="EMBL" id="MEI4770505.1"/>
    </source>
</evidence>
<protein>
    <recommendedName>
        <fullName evidence="4">Chromosome segregation ATPase</fullName>
    </recommendedName>
</protein>
<evidence type="ECO:0008006" key="4">
    <source>
        <dbReference type="Google" id="ProtNLM"/>
    </source>
</evidence>
<keyword evidence="3" id="KW-1185">Reference proteome</keyword>
<proteinExistence type="predicted"/>
<evidence type="ECO:0000256" key="1">
    <source>
        <dbReference type="SAM" id="Coils"/>
    </source>
</evidence>
<dbReference type="RefSeq" id="WP_336498067.1">
    <property type="nucleotide sequence ID" value="NZ_JBAWSY010000009.1"/>
</dbReference>